<keyword evidence="2" id="KW-0472">Membrane</keyword>
<feature type="compositionally biased region" description="Low complexity" evidence="1">
    <location>
        <begin position="1"/>
        <end position="10"/>
    </location>
</feature>
<feature type="transmembrane region" description="Helical" evidence="2">
    <location>
        <begin position="32"/>
        <end position="49"/>
    </location>
</feature>
<feature type="compositionally biased region" description="Pro residues" evidence="1">
    <location>
        <begin position="11"/>
        <end position="21"/>
    </location>
</feature>
<keyword evidence="2" id="KW-0812">Transmembrane</keyword>
<evidence type="ECO:0000313" key="3">
    <source>
        <dbReference type="EMBL" id="QOV42936.1"/>
    </source>
</evidence>
<keyword evidence="4" id="KW-1185">Reference proteome</keyword>
<feature type="transmembrane region" description="Helical" evidence="2">
    <location>
        <begin position="79"/>
        <end position="98"/>
    </location>
</feature>
<accession>A0A7M2T2S2</accession>
<feature type="transmembrane region" description="Helical" evidence="2">
    <location>
        <begin position="54"/>
        <end position="73"/>
    </location>
</feature>
<dbReference type="AlphaFoldDB" id="A0A7M2T2S2"/>
<organism evidence="3 4">
    <name type="scientific">Streptomyces chromofuscus</name>
    <dbReference type="NCBI Taxonomy" id="42881"/>
    <lineage>
        <taxon>Bacteria</taxon>
        <taxon>Bacillati</taxon>
        <taxon>Actinomycetota</taxon>
        <taxon>Actinomycetes</taxon>
        <taxon>Kitasatosporales</taxon>
        <taxon>Streptomycetaceae</taxon>
        <taxon>Streptomyces</taxon>
    </lineage>
</organism>
<evidence type="ECO:0000256" key="1">
    <source>
        <dbReference type="SAM" id="MobiDB-lite"/>
    </source>
</evidence>
<feature type="transmembrane region" description="Helical" evidence="2">
    <location>
        <begin position="110"/>
        <end position="128"/>
    </location>
</feature>
<proteinExistence type="predicted"/>
<evidence type="ECO:0000256" key="2">
    <source>
        <dbReference type="SAM" id="Phobius"/>
    </source>
</evidence>
<protein>
    <submittedName>
        <fullName evidence="3">Uncharacterized protein</fullName>
    </submittedName>
</protein>
<feature type="region of interest" description="Disordered" evidence="1">
    <location>
        <begin position="1"/>
        <end position="24"/>
    </location>
</feature>
<name>A0A7M2T2S2_STRCW</name>
<keyword evidence="2" id="KW-1133">Transmembrane helix</keyword>
<dbReference type="Proteomes" id="UP000594008">
    <property type="component" value="Chromosome"/>
</dbReference>
<dbReference type="KEGG" id="schf:IPT68_24530"/>
<evidence type="ECO:0000313" key="4">
    <source>
        <dbReference type="Proteomes" id="UP000594008"/>
    </source>
</evidence>
<gene>
    <name evidence="3" type="ORF">IPT68_24530</name>
</gene>
<reference evidence="3 4" key="1">
    <citation type="submission" date="2020-10" db="EMBL/GenBank/DDBJ databases">
        <title>Streptomyces chromofuscus complate genome analysis.</title>
        <authorList>
            <person name="Anwar N."/>
        </authorList>
    </citation>
    <scope>NUCLEOTIDE SEQUENCE [LARGE SCALE GENOMIC DNA]</scope>
    <source>
        <strain evidence="3 4">DSM 40273</strain>
    </source>
</reference>
<dbReference type="EMBL" id="CP063374">
    <property type="protein sequence ID" value="QOV42936.1"/>
    <property type="molecule type" value="Genomic_DNA"/>
</dbReference>
<dbReference type="RefSeq" id="WP_189696527.1">
    <property type="nucleotide sequence ID" value="NZ_BMTA01000002.1"/>
</dbReference>
<sequence>MDQPTYLTPGLPDPDPYPGPPPRHRPRRYDPLAVALGNASLLGVGYLLIGRRKLAVTAVLGTVVLVSALVSTASRGYEIAALVWWVAVVAHGWFLASRGMPRVASRGQRLVALAVTLPVLLAVGLLRYDAAGIGRDVTEARDRGDCAGVFGAQDEVWAGHRVADAPLSARGDEVVEDCRRLETAGALLDSGLRGDNDALEEGFGILGSALREPGNERTVRAVLDGFLDGLPTDSPCGTVRITDWLRDREPTGDQLDRSADTATRVAPGALVACGDSLMKDSDWETARARYRQLLADHPDDDLRGRARTGVIRATQAIELDNVRGLLSGTEDAQPEYCSQPAKYSAAKPMGKGTNRALYFGNTEYTNQLPGSWKAGDAARAVAIVCVGESAHGSSVETCPYEARDSGGITYVTFHKIAIPVRVYELRTGRLVAKRTIQISGSSCPALLTYYTYGTYDSPPKDQYVTESKSDVRNAFRPLISR</sequence>